<protein>
    <submittedName>
        <fullName evidence="1">Lipase GDSL domain-containing protein</fullName>
    </submittedName>
</protein>
<proteinExistence type="predicted"/>
<dbReference type="EMBL" id="CM039173">
    <property type="protein sequence ID" value="KAH9772993.1"/>
    <property type="molecule type" value="Genomic_DNA"/>
</dbReference>
<gene>
    <name evidence="1" type="ORF">KPL71_013206</name>
</gene>
<organism evidence="1 2">
    <name type="scientific">Citrus sinensis</name>
    <name type="common">Sweet orange</name>
    <name type="synonym">Citrus aurantium var. sinensis</name>
    <dbReference type="NCBI Taxonomy" id="2711"/>
    <lineage>
        <taxon>Eukaryota</taxon>
        <taxon>Viridiplantae</taxon>
        <taxon>Streptophyta</taxon>
        <taxon>Embryophyta</taxon>
        <taxon>Tracheophyta</taxon>
        <taxon>Spermatophyta</taxon>
        <taxon>Magnoliopsida</taxon>
        <taxon>eudicotyledons</taxon>
        <taxon>Gunneridae</taxon>
        <taxon>Pentapetalae</taxon>
        <taxon>rosids</taxon>
        <taxon>malvids</taxon>
        <taxon>Sapindales</taxon>
        <taxon>Rutaceae</taxon>
        <taxon>Aurantioideae</taxon>
        <taxon>Citrus</taxon>
    </lineage>
</organism>
<dbReference type="Proteomes" id="UP000829398">
    <property type="component" value="Chromosome 4"/>
</dbReference>
<comment type="caution">
    <text evidence="1">The sequence shown here is derived from an EMBL/GenBank/DDBJ whole genome shotgun (WGS) entry which is preliminary data.</text>
</comment>
<sequence length="206" mass="23593">MHILILYNRIFAASGATIQPADAKISGIRNSLPRPEDFSKALHTRLWTEGNLTPTGYLNKKVAAEQFQSFTQLTVSLLLDLIKDLLYKFHFILSCHRNFTKKEQEYFGSIILLPIGCLPFMVVEYLPKPRNEDQNGCIKTFNVVAQEFNTQLKDSVSDQRTQLHDAVFIHVDIYSAKYTLITQAKKYGLFYANMNSDFSDCPMKLN</sequence>
<reference evidence="2" key="1">
    <citation type="journal article" date="2023" name="Hortic. Res.">
        <title>A chromosome-level phased genome enabling allele-level studies in sweet orange: a case study on citrus Huanglongbing tolerance.</title>
        <authorList>
            <person name="Wu B."/>
            <person name="Yu Q."/>
            <person name="Deng Z."/>
            <person name="Duan Y."/>
            <person name="Luo F."/>
            <person name="Gmitter F. Jr."/>
        </authorList>
    </citation>
    <scope>NUCLEOTIDE SEQUENCE [LARGE SCALE GENOMIC DNA]</scope>
    <source>
        <strain evidence="2">cv. Valencia</strain>
    </source>
</reference>
<keyword evidence="2" id="KW-1185">Reference proteome</keyword>
<evidence type="ECO:0000313" key="2">
    <source>
        <dbReference type="Proteomes" id="UP000829398"/>
    </source>
</evidence>
<accession>A0ACB8LIB4</accession>
<evidence type="ECO:0000313" key="1">
    <source>
        <dbReference type="EMBL" id="KAH9772993.1"/>
    </source>
</evidence>
<name>A0ACB8LIB4_CITSI</name>